<dbReference type="SUPFAM" id="SSF47384">
    <property type="entry name" value="Homodimeric domain of signal transducing histidine kinase"/>
    <property type="match status" value="1"/>
</dbReference>
<dbReference type="Gene3D" id="1.10.287.130">
    <property type="match status" value="1"/>
</dbReference>
<keyword evidence="5" id="KW-0418">Kinase</keyword>
<keyword evidence="4" id="KW-0808">Transferase</keyword>
<evidence type="ECO:0000256" key="6">
    <source>
        <dbReference type="SAM" id="Coils"/>
    </source>
</evidence>
<keyword evidence="3" id="KW-0597">Phosphoprotein</keyword>
<dbReference type="PRINTS" id="PR00344">
    <property type="entry name" value="BCTRLSENSOR"/>
</dbReference>
<organism evidence="9 10">
    <name type="scientific">Geobacter benzoatilyticus</name>
    <dbReference type="NCBI Taxonomy" id="2815309"/>
    <lineage>
        <taxon>Bacteria</taxon>
        <taxon>Pseudomonadati</taxon>
        <taxon>Thermodesulfobacteriota</taxon>
        <taxon>Desulfuromonadia</taxon>
        <taxon>Geobacterales</taxon>
        <taxon>Geobacteraceae</taxon>
        <taxon>Geobacter</taxon>
    </lineage>
</organism>
<feature type="domain" description="PAC" evidence="8">
    <location>
        <begin position="184"/>
        <end position="238"/>
    </location>
</feature>
<dbReference type="InterPro" id="IPR021796">
    <property type="entry name" value="Tll0287-like_dom"/>
</dbReference>
<dbReference type="Pfam" id="PF02518">
    <property type="entry name" value="HATPase_c"/>
    <property type="match status" value="1"/>
</dbReference>
<dbReference type="InterPro" id="IPR036890">
    <property type="entry name" value="HATPase_C_sf"/>
</dbReference>
<dbReference type="EC" id="2.7.13.3" evidence="2"/>
<name>A0ABX7Q970_9BACT</name>
<dbReference type="Gene3D" id="3.30.450.20">
    <property type="entry name" value="PAS domain"/>
    <property type="match status" value="1"/>
</dbReference>
<dbReference type="SMART" id="SM00387">
    <property type="entry name" value="HATPase_c"/>
    <property type="match status" value="1"/>
</dbReference>
<dbReference type="EMBL" id="CP071382">
    <property type="protein sequence ID" value="QSV47401.1"/>
    <property type="molecule type" value="Genomic_DNA"/>
</dbReference>
<evidence type="ECO:0000256" key="3">
    <source>
        <dbReference type="ARBA" id="ARBA00022553"/>
    </source>
</evidence>
<keyword evidence="6" id="KW-0175">Coiled coil</keyword>
<feature type="coiled-coil region" evidence="6">
    <location>
        <begin position="80"/>
        <end position="125"/>
    </location>
</feature>
<sequence length="486" mass="54767">MRMIRPFVVEKSCLPCHGRQGYKVGDIRGGISVSIPLDDLFATQEAELRHMRLWHAGFWLIGLLTIGFGSHRLSRDTRSLISQDNLLQEKNEELEMTEEELRQQLDEYLQTQNELLEEKEKLDTVMACMGDGLAIVGTDFKIIFQNKAMSEMFGTGGDIPCYAVYQNRSEPCPKCPVAAAFRDGGIHTRQIPMKVGGREIWFETTASPFHDAMGRIIGGVQIYRNINERKRHQQEIEDLNSSLEQRVKERTADLEQTNRALETANREMESFSYSVSHDLRAPLRHINGYSQALNEEYGQLLDTNGKEYLKRICAASDRMALLIDDLLELSRVTRTELHRKSINLSGICRAIAANLRESDPKRETTFVIEDGAIALGDPLLMRQALENILGNAWKYTSKTPGARIEFGISPNQSTTTYFVRDNGVGFDMAYSGKLFGAFQRLHGAEFEGTGIGLATVQRIIQRHGGTIWAEGSEESEGHGATFYFTL</sequence>
<evidence type="ECO:0000256" key="1">
    <source>
        <dbReference type="ARBA" id="ARBA00000085"/>
    </source>
</evidence>
<evidence type="ECO:0000256" key="2">
    <source>
        <dbReference type="ARBA" id="ARBA00012438"/>
    </source>
</evidence>
<feature type="coiled-coil region" evidence="6">
    <location>
        <begin position="229"/>
        <end position="267"/>
    </location>
</feature>
<dbReference type="Proteomes" id="UP000663651">
    <property type="component" value="Chromosome"/>
</dbReference>
<accession>A0ABX7Q970</accession>
<dbReference type="SUPFAM" id="SSF55874">
    <property type="entry name" value="ATPase domain of HSP90 chaperone/DNA topoisomerase II/histidine kinase"/>
    <property type="match status" value="1"/>
</dbReference>
<dbReference type="PANTHER" id="PTHR42878">
    <property type="entry name" value="TWO-COMPONENT HISTIDINE KINASE"/>
    <property type="match status" value="1"/>
</dbReference>
<proteinExistence type="predicted"/>
<gene>
    <name evidence="9" type="ORF">JZM60_11055</name>
</gene>
<dbReference type="InterPro" id="IPR036097">
    <property type="entry name" value="HisK_dim/P_sf"/>
</dbReference>
<dbReference type="SUPFAM" id="SSF55785">
    <property type="entry name" value="PYP-like sensor domain (PAS domain)"/>
    <property type="match status" value="1"/>
</dbReference>
<evidence type="ECO:0000259" key="7">
    <source>
        <dbReference type="PROSITE" id="PS50109"/>
    </source>
</evidence>
<dbReference type="CDD" id="cd00082">
    <property type="entry name" value="HisKA"/>
    <property type="match status" value="1"/>
</dbReference>
<dbReference type="Pfam" id="PF11845">
    <property type="entry name" value="Tll0287-like"/>
    <property type="match status" value="1"/>
</dbReference>
<dbReference type="PANTHER" id="PTHR42878:SF15">
    <property type="entry name" value="BACTERIOPHYTOCHROME"/>
    <property type="match status" value="1"/>
</dbReference>
<dbReference type="InterPro" id="IPR050351">
    <property type="entry name" value="BphY/WalK/GraS-like"/>
</dbReference>
<evidence type="ECO:0000256" key="5">
    <source>
        <dbReference type="ARBA" id="ARBA00022777"/>
    </source>
</evidence>
<comment type="catalytic activity">
    <reaction evidence="1">
        <text>ATP + protein L-histidine = ADP + protein N-phospho-L-histidine.</text>
        <dbReference type="EC" id="2.7.13.3"/>
    </reaction>
</comment>
<dbReference type="InterPro" id="IPR003594">
    <property type="entry name" value="HATPase_dom"/>
</dbReference>
<dbReference type="PROSITE" id="PS50109">
    <property type="entry name" value="HIS_KIN"/>
    <property type="match status" value="1"/>
</dbReference>
<evidence type="ECO:0000313" key="10">
    <source>
        <dbReference type="Proteomes" id="UP000663651"/>
    </source>
</evidence>
<dbReference type="InterPro" id="IPR003661">
    <property type="entry name" value="HisK_dim/P_dom"/>
</dbReference>
<dbReference type="InterPro" id="IPR005467">
    <property type="entry name" value="His_kinase_dom"/>
</dbReference>
<evidence type="ECO:0000313" key="9">
    <source>
        <dbReference type="EMBL" id="QSV47401.1"/>
    </source>
</evidence>
<dbReference type="InterPro" id="IPR000700">
    <property type="entry name" value="PAS-assoc_C"/>
</dbReference>
<keyword evidence="10" id="KW-1185">Reference proteome</keyword>
<dbReference type="InterPro" id="IPR004358">
    <property type="entry name" value="Sig_transdc_His_kin-like_C"/>
</dbReference>
<dbReference type="Pfam" id="PF08448">
    <property type="entry name" value="PAS_4"/>
    <property type="match status" value="1"/>
</dbReference>
<protein>
    <recommendedName>
        <fullName evidence="2">histidine kinase</fullName>
        <ecNumber evidence="2">2.7.13.3</ecNumber>
    </recommendedName>
</protein>
<dbReference type="InterPro" id="IPR035965">
    <property type="entry name" value="PAS-like_dom_sf"/>
</dbReference>
<dbReference type="SMART" id="SM00388">
    <property type="entry name" value="HisKA"/>
    <property type="match status" value="1"/>
</dbReference>
<feature type="domain" description="Histidine kinase" evidence="7">
    <location>
        <begin position="274"/>
        <end position="486"/>
    </location>
</feature>
<reference evidence="9 10" key="1">
    <citation type="submission" date="2021-03" db="EMBL/GenBank/DDBJ databases">
        <title>Geobacter metallireducens gen. nov. sp. nov., a microorganism capable of coupling the complete oxidation of organic compounds to the reduction of iron and other metals.</title>
        <authorList>
            <person name="Li Y."/>
        </authorList>
    </citation>
    <scope>NUCLEOTIDE SEQUENCE [LARGE SCALE GENOMIC DNA]</scope>
    <source>
        <strain evidence="9 10">Jerry-YX</strain>
    </source>
</reference>
<dbReference type="InterPro" id="IPR013656">
    <property type="entry name" value="PAS_4"/>
</dbReference>
<dbReference type="Pfam" id="PF00512">
    <property type="entry name" value="HisKA"/>
    <property type="match status" value="1"/>
</dbReference>
<evidence type="ECO:0000259" key="8">
    <source>
        <dbReference type="PROSITE" id="PS50113"/>
    </source>
</evidence>
<evidence type="ECO:0000256" key="4">
    <source>
        <dbReference type="ARBA" id="ARBA00022679"/>
    </source>
</evidence>
<dbReference type="Gene3D" id="3.30.565.10">
    <property type="entry name" value="Histidine kinase-like ATPase, C-terminal domain"/>
    <property type="match status" value="1"/>
</dbReference>
<dbReference type="PROSITE" id="PS50113">
    <property type="entry name" value="PAC"/>
    <property type="match status" value="1"/>
</dbReference>